<keyword evidence="1" id="KW-0812">Transmembrane</keyword>
<proteinExistence type="predicted"/>
<sequence length="192" mass="21129">MSSTPQNTRFLSVDYEHPKLVDSLRQGWILSYQAIAVVAALFAAMEASIITLTKAQEPDGHPPLRFSSSSYQNAVLGLAYVALILNVGSIVSALKIIDAIGRIAYRNAVKEPRPEPDVGWPIQGPDALMRTYGVKGRVRLLMWHSFYCLLLGSLCVLTQIIMYIWLHEAMSIVWASVAATIVAAVPIFTLLD</sequence>
<accession>A0A0C3L5V3</accession>
<feature type="transmembrane region" description="Helical" evidence="1">
    <location>
        <begin position="146"/>
        <end position="166"/>
    </location>
</feature>
<feature type="transmembrane region" description="Helical" evidence="1">
    <location>
        <begin position="29"/>
        <end position="53"/>
    </location>
</feature>
<dbReference type="AlphaFoldDB" id="A0A0C3L5V3"/>
<name>A0A0C3L5V3_9AGAM</name>
<organism evidence="2 3">
    <name type="scientific">Tulasnella calospora MUT 4182</name>
    <dbReference type="NCBI Taxonomy" id="1051891"/>
    <lineage>
        <taxon>Eukaryota</taxon>
        <taxon>Fungi</taxon>
        <taxon>Dikarya</taxon>
        <taxon>Basidiomycota</taxon>
        <taxon>Agaricomycotina</taxon>
        <taxon>Agaricomycetes</taxon>
        <taxon>Cantharellales</taxon>
        <taxon>Tulasnellaceae</taxon>
        <taxon>Tulasnella</taxon>
    </lineage>
</organism>
<gene>
    <name evidence="2" type="ORF">M407DRAFT_33476</name>
</gene>
<keyword evidence="1" id="KW-0472">Membrane</keyword>
<dbReference type="EMBL" id="KN823469">
    <property type="protein sequence ID" value="KIO16872.1"/>
    <property type="molecule type" value="Genomic_DNA"/>
</dbReference>
<feature type="transmembrane region" description="Helical" evidence="1">
    <location>
        <begin position="172"/>
        <end position="191"/>
    </location>
</feature>
<feature type="transmembrane region" description="Helical" evidence="1">
    <location>
        <begin position="73"/>
        <end position="97"/>
    </location>
</feature>
<evidence type="ECO:0000313" key="3">
    <source>
        <dbReference type="Proteomes" id="UP000054248"/>
    </source>
</evidence>
<evidence type="ECO:0000256" key="1">
    <source>
        <dbReference type="SAM" id="Phobius"/>
    </source>
</evidence>
<dbReference type="Proteomes" id="UP000054248">
    <property type="component" value="Unassembled WGS sequence"/>
</dbReference>
<protein>
    <submittedName>
        <fullName evidence="2">Uncharacterized protein</fullName>
    </submittedName>
</protein>
<dbReference type="HOGENOM" id="CLU_114617_0_0_1"/>
<reference evidence="2 3" key="1">
    <citation type="submission" date="2014-04" db="EMBL/GenBank/DDBJ databases">
        <authorList>
            <consortium name="DOE Joint Genome Institute"/>
            <person name="Kuo A."/>
            <person name="Girlanda M."/>
            <person name="Perotto S."/>
            <person name="Kohler A."/>
            <person name="Nagy L.G."/>
            <person name="Floudas D."/>
            <person name="Copeland A."/>
            <person name="Barry K.W."/>
            <person name="Cichocki N."/>
            <person name="Veneault-Fourrey C."/>
            <person name="LaButti K."/>
            <person name="Lindquist E.A."/>
            <person name="Lipzen A."/>
            <person name="Lundell T."/>
            <person name="Morin E."/>
            <person name="Murat C."/>
            <person name="Sun H."/>
            <person name="Tunlid A."/>
            <person name="Henrissat B."/>
            <person name="Grigoriev I.V."/>
            <person name="Hibbett D.S."/>
            <person name="Martin F."/>
            <person name="Nordberg H.P."/>
            <person name="Cantor M.N."/>
            <person name="Hua S.X."/>
        </authorList>
    </citation>
    <scope>NUCLEOTIDE SEQUENCE [LARGE SCALE GENOMIC DNA]</scope>
    <source>
        <strain evidence="2 3">MUT 4182</strain>
    </source>
</reference>
<keyword evidence="1" id="KW-1133">Transmembrane helix</keyword>
<evidence type="ECO:0000313" key="2">
    <source>
        <dbReference type="EMBL" id="KIO16872.1"/>
    </source>
</evidence>
<reference evidence="3" key="2">
    <citation type="submission" date="2015-01" db="EMBL/GenBank/DDBJ databases">
        <title>Evolutionary Origins and Diversification of the Mycorrhizal Mutualists.</title>
        <authorList>
            <consortium name="DOE Joint Genome Institute"/>
            <consortium name="Mycorrhizal Genomics Consortium"/>
            <person name="Kohler A."/>
            <person name="Kuo A."/>
            <person name="Nagy L.G."/>
            <person name="Floudas D."/>
            <person name="Copeland A."/>
            <person name="Barry K.W."/>
            <person name="Cichocki N."/>
            <person name="Veneault-Fourrey C."/>
            <person name="LaButti K."/>
            <person name="Lindquist E.A."/>
            <person name="Lipzen A."/>
            <person name="Lundell T."/>
            <person name="Morin E."/>
            <person name="Murat C."/>
            <person name="Riley R."/>
            <person name="Ohm R."/>
            <person name="Sun H."/>
            <person name="Tunlid A."/>
            <person name="Henrissat B."/>
            <person name="Grigoriev I.V."/>
            <person name="Hibbett D.S."/>
            <person name="Martin F."/>
        </authorList>
    </citation>
    <scope>NUCLEOTIDE SEQUENCE [LARGE SCALE GENOMIC DNA]</scope>
    <source>
        <strain evidence="3">MUT 4182</strain>
    </source>
</reference>
<keyword evidence="3" id="KW-1185">Reference proteome</keyword>
<dbReference type="OrthoDB" id="3225366at2759"/>